<dbReference type="AlphaFoldDB" id="A0AAP2D660"/>
<accession>A0AAP2D660</accession>
<organism evidence="3 4">
    <name type="scientific">Dawidia soli</name>
    <dbReference type="NCBI Taxonomy" id="2782352"/>
    <lineage>
        <taxon>Bacteria</taxon>
        <taxon>Pseudomonadati</taxon>
        <taxon>Bacteroidota</taxon>
        <taxon>Cytophagia</taxon>
        <taxon>Cytophagales</taxon>
        <taxon>Chryseotaleaceae</taxon>
        <taxon>Dawidia</taxon>
    </lineage>
</organism>
<feature type="domain" description="Pyrroloquinoline quinone-dependent pyranose dehydrogenase beta-propeller" evidence="2">
    <location>
        <begin position="71"/>
        <end position="287"/>
    </location>
</feature>
<sequence length="444" mass="48419">MKLSLHALLYITLVFVCVCCEPRKAETPPPTTADTIQTARKQTLTLPEPYATESVKKFSNVVGWDENITPVAPRGFTVTRFADGLKNPRWIYVAPNGDIFVSEANTETKVPEKVGNAVSGKSKSQNLGRSANRITLFKDTDNNGTIDQRHVYLSELNQPFGMLILNGSFYVANTDGIWQYPYQEGQTTMRGTGKKILSLPAGGYNNHWTRNIIANADGTKIYVSVGSGSNSAEHGFEHEIRRANILEINPDGTGERVVAAGLRNPVGMDLQPGTHTLWTAVNERDDLGDELVPDYITSVKDGGFYGWPYTYFGTHDDPAVKEPLPDSLQQVIVPDVPVGAHTASLGLAFYDGKVFPGHYHGGAFVGQHGSWNRSRLSGYKVIFVPFANGVPGTPEDFLTGFIKDEATGEVYGRPVCVAVTPDGSLLVADDASNIIWRVSVTQPQ</sequence>
<dbReference type="InterPro" id="IPR011042">
    <property type="entry name" value="6-blade_b-propeller_TolB-like"/>
</dbReference>
<dbReference type="PANTHER" id="PTHR19328">
    <property type="entry name" value="HEDGEHOG-INTERACTING PROTEIN"/>
    <property type="match status" value="1"/>
</dbReference>
<reference evidence="3 4" key="1">
    <citation type="submission" date="2021-05" db="EMBL/GenBank/DDBJ databases">
        <title>A Polyphasic approach of four new species of the genus Ohtaekwangia: Ohtaekwangia histidinii sp. nov., Ohtaekwangia cretensis sp. nov., Ohtaekwangia indiensis sp. nov., Ohtaekwangia reichenbachii sp. nov. from diverse environment.</title>
        <authorList>
            <person name="Octaviana S."/>
        </authorList>
    </citation>
    <scope>NUCLEOTIDE SEQUENCE [LARGE SCALE GENOMIC DNA]</scope>
    <source>
        <strain evidence="3 4">PWU37</strain>
    </source>
</reference>
<name>A0AAP2D660_9BACT</name>
<proteinExistence type="predicted"/>
<dbReference type="InterPro" id="IPR054539">
    <property type="entry name" value="Beta-prop_PDH"/>
</dbReference>
<keyword evidence="1" id="KW-0732">Signal</keyword>
<dbReference type="PANTHER" id="PTHR19328:SF55">
    <property type="entry name" value="BLR6566 PROTEIN"/>
    <property type="match status" value="1"/>
</dbReference>
<evidence type="ECO:0000259" key="2">
    <source>
        <dbReference type="Pfam" id="PF22807"/>
    </source>
</evidence>
<feature type="domain" description="Pyrroloquinoline quinone-dependent pyranose dehydrogenase beta-propeller" evidence="2">
    <location>
        <begin position="331"/>
        <end position="438"/>
    </location>
</feature>
<dbReference type="RefSeq" id="WP_394370546.1">
    <property type="nucleotide sequence ID" value="NZ_JAHESC010000006.1"/>
</dbReference>
<feature type="chain" id="PRO_5042994450" evidence="1">
    <location>
        <begin position="26"/>
        <end position="444"/>
    </location>
</feature>
<dbReference type="EMBL" id="JAHESC010000006">
    <property type="protein sequence ID" value="MBT1686101.1"/>
    <property type="molecule type" value="Genomic_DNA"/>
</dbReference>
<dbReference type="SUPFAM" id="SSF50952">
    <property type="entry name" value="Soluble quinoprotein glucose dehydrogenase"/>
    <property type="match status" value="1"/>
</dbReference>
<evidence type="ECO:0000256" key="1">
    <source>
        <dbReference type="SAM" id="SignalP"/>
    </source>
</evidence>
<keyword evidence="4" id="KW-1185">Reference proteome</keyword>
<dbReference type="Proteomes" id="UP001319180">
    <property type="component" value="Unassembled WGS sequence"/>
</dbReference>
<dbReference type="InterPro" id="IPR011041">
    <property type="entry name" value="Quinoprot_gluc/sorb_DH_b-prop"/>
</dbReference>
<dbReference type="Gene3D" id="2.120.10.30">
    <property type="entry name" value="TolB, C-terminal domain"/>
    <property type="match status" value="1"/>
</dbReference>
<feature type="signal peptide" evidence="1">
    <location>
        <begin position="1"/>
        <end position="25"/>
    </location>
</feature>
<evidence type="ECO:0000313" key="3">
    <source>
        <dbReference type="EMBL" id="MBT1686101.1"/>
    </source>
</evidence>
<gene>
    <name evidence="3" type="ORF">KK078_06010</name>
</gene>
<protein>
    <submittedName>
        <fullName evidence="3">Sorbosone dehydrogenase family protein</fullName>
    </submittedName>
</protein>
<dbReference type="Pfam" id="PF22807">
    <property type="entry name" value="TrAA12"/>
    <property type="match status" value="2"/>
</dbReference>
<evidence type="ECO:0000313" key="4">
    <source>
        <dbReference type="Proteomes" id="UP001319180"/>
    </source>
</evidence>
<comment type="caution">
    <text evidence="3">The sequence shown here is derived from an EMBL/GenBank/DDBJ whole genome shotgun (WGS) entry which is preliminary data.</text>
</comment>